<protein>
    <submittedName>
        <fullName evidence="2">GNAT family N-acetyltransferase</fullName>
    </submittedName>
</protein>
<organism evidence="2 3">
    <name type="scientific">Rossellomorea vietnamensis</name>
    <dbReference type="NCBI Taxonomy" id="218284"/>
    <lineage>
        <taxon>Bacteria</taxon>
        <taxon>Bacillati</taxon>
        <taxon>Bacillota</taxon>
        <taxon>Bacilli</taxon>
        <taxon>Bacillales</taxon>
        <taxon>Bacillaceae</taxon>
        <taxon>Rossellomorea</taxon>
    </lineage>
</organism>
<evidence type="ECO:0000313" key="2">
    <source>
        <dbReference type="EMBL" id="TYS01413.1"/>
    </source>
</evidence>
<dbReference type="Gene3D" id="3.40.630.30">
    <property type="match status" value="1"/>
</dbReference>
<accession>A0A5D4MI36</accession>
<sequence>MKAGRKFPDLYTDRLYLRNVRLEDTEFIFKLYSDEDVCEYLYDEEVYTNREQVKEFIQWNSNPEEQGNNRWCILKRSSQEVIGTCGFDSWDRENNIVEIGYDLWKDFWGKGYMKEALIAAINNGFANMDLNRINAFVALDNLRSIHLLESLGFIREGICREKHLYRGKYYDHFTYSLLKRDWKRNERGS</sequence>
<dbReference type="GO" id="GO:0008999">
    <property type="term" value="F:protein-N-terminal-alanine acetyltransferase activity"/>
    <property type="evidence" value="ECO:0007669"/>
    <property type="project" value="TreeGrafter"/>
</dbReference>
<dbReference type="InterPro" id="IPR051531">
    <property type="entry name" value="N-acetyltransferase"/>
</dbReference>
<dbReference type="GO" id="GO:0005737">
    <property type="term" value="C:cytoplasm"/>
    <property type="evidence" value="ECO:0007669"/>
    <property type="project" value="TreeGrafter"/>
</dbReference>
<name>A0A5D4MI36_9BACI</name>
<dbReference type="AlphaFoldDB" id="A0A5D4MI36"/>
<feature type="domain" description="N-acetyltransferase" evidence="1">
    <location>
        <begin position="15"/>
        <end position="180"/>
    </location>
</feature>
<dbReference type="EMBL" id="VTEG01000001">
    <property type="protein sequence ID" value="TYS01413.1"/>
    <property type="molecule type" value="Genomic_DNA"/>
</dbReference>
<gene>
    <name evidence="2" type="ORF">FZC84_01805</name>
</gene>
<dbReference type="PANTHER" id="PTHR43792">
    <property type="entry name" value="GNAT FAMILY, PUTATIVE (AFU_ORTHOLOGUE AFUA_3G00765)-RELATED-RELATED"/>
    <property type="match status" value="1"/>
</dbReference>
<dbReference type="PROSITE" id="PS51186">
    <property type="entry name" value="GNAT"/>
    <property type="match status" value="1"/>
</dbReference>
<proteinExistence type="predicted"/>
<dbReference type="InterPro" id="IPR000182">
    <property type="entry name" value="GNAT_dom"/>
</dbReference>
<reference evidence="2 3" key="1">
    <citation type="submission" date="2019-08" db="EMBL/GenBank/DDBJ databases">
        <title>Bacillus genomes from the desert of Cuatro Cienegas, Coahuila.</title>
        <authorList>
            <person name="Olmedo-Alvarez G."/>
        </authorList>
    </citation>
    <scope>NUCLEOTIDE SEQUENCE [LARGE SCALE GENOMIC DNA]</scope>
    <source>
        <strain evidence="2 3">CH128b_4D</strain>
    </source>
</reference>
<dbReference type="InterPro" id="IPR016181">
    <property type="entry name" value="Acyl_CoA_acyltransferase"/>
</dbReference>
<keyword evidence="2" id="KW-0808">Transferase</keyword>
<dbReference type="SUPFAM" id="SSF55729">
    <property type="entry name" value="Acyl-CoA N-acyltransferases (Nat)"/>
    <property type="match status" value="1"/>
</dbReference>
<dbReference type="Pfam" id="PF13302">
    <property type="entry name" value="Acetyltransf_3"/>
    <property type="match status" value="1"/>
</dbReference>
<evidence type="ECO:0000259" key="1">
    <source>
        <dbReference type="PROSITE" id="PS51186"/>
    </source>
</evidence>
<comment type="caution">
    <text evidence="2">The sequence shown here is derived from an EMBL/GenBank/DDBJ whole genome shotgun (WGS) entry which is preliminary data.</text>
</comment>
<dbReference type="PANTHER" id="PTHR43792:SF9">
    <property type="entry name" value="RIBOSOMAL-PROTEIN-ALANINE ACETYLTRANSFERASE"/>
    <property type="match status" value="1"/>
</dbReference>
<evidence type="ECO:0000313" key="3">
    <source>
        <dbReference type="Proteomes" id="UP000325182"/>
    </source>
</evidence>
<dbReference type="RefSeq" id="WP_148952748.1">
    <property type="nucleotide sequence ID" value="NZ_VTEG01000001.1"/>
</dbReference>
<dbReference type="Proteomes" id="UP000325182">
    <property type="component" value="Unassembled WGS sequence"/>
</dbReference>